<keyword evidence="2" id="KW-1185">Reference proteome</keyword>
<organism evidence="1 2">
    <name type="scientific">Riccia sorocarpa</name>
    <dbReference type="NCBI Taxonomy" id="122646"/>
    <lineage>
        <taxon>Eukaryota</taxon>
        <taxon>Viridiplantae</taxon>
        <taxon>Streptophyta</taxon>
        <taxon>Embryophyta</taxon>
        <taxon>Marchantiophyta</taxon>
        <taxon>Marchantiopsida</taxon>
        <taxon>Marchantiidae</taxon>
        <taxon>Marchantiales</taxon>
        <taxon>Ricciaceae</taxon>
        <taxon>Riccia</taxon>
    </lineage>
</organism>
<proteinExistence type="predicted"/>
<evidence type="ECO:0000313" key="2">
    <source>
        <dbReference type="Proteomes" id="UP001633002"/>
    </source>
</evidence>
<dbReference type="EMBL" id="JBJQOH010000006">
    <property type="protein sequence ID" value="KAL3684198.1"/>
    <property type="molecule type" value="Genomic_DNA"/>
</dbReference>
<dbReference type="AlphaFoldDB" id="A0ABD3GY63"/>
<accession>A0ABD3GY63</accession>
<dbReference type="Proteomes" id="UP001633002">
    <property type="component" value="Unassembled WGS sequence"/>
</dbReference>
<reference evidence="1 2" key="1">
    <citation type="submission" date="2024-09" db="EMBL/GenBank/DDBJ databases">
        <title>Chromosome-scale assembly of Riccia sorocarpa.</title>
        <authorList>
            <person name="Paukszto L."/>
        </authorList>
    </citation>
    <scope>NUCLEOTIDE SEQUENCE [LARGE SCALE GENOMIC DNA]</scope>
    <source>
        <strain evidence="1">LP-2024</strain>
        <tissue evidence="1">Aerial parts of the thallus</tissue>
    </source>
</reference>
<protein>
    <submittedName>
        <fullName evidence="1">Uncharacterized protein</fullName>
    </submittedName>
</protein>
<evidence type="ECO:0000313" key="1">
    <source>
        <dbReference type="EMBL" id="KAL3684198.1"/>
    </source>
</evidence>
<sequence length="142" mass="15914">MGRKSYNEVIPLVCCSDETYVAFEKFVKRWKEGTIPNVHGTIGPSKDPRTGLVADRDFSQLSVNRFRPINGLSDEDLKLAWTVLEEGKVWVKILFGTRPDEALHRDALKEHVFLLKCKKEAPPPSLSKSRGIIVCFGTVGAD</sequence>
<comment type="caution">
    <text evidence="1">The sequence shown here is derived from an EMBL/GenBank/DDBJ whole genome shotgun (WGS) entry which is preliminary data.</text>
</comment>
<name>A0ABD3GY63_9MARC</name>
<gene>
    <name evidence="1" type="ORF">R1sor_002220</name>
</gene>